<dbReference type="InterPro" id="IPR029058">
    <property type="entry name" value="AB_hydrolase_fold"/>
</dbReference>
<dbReference type="Pfam" id="PF06028">
    <property type="entry name" value="DUF915"/>
    <property type="match status" value="1"/>
</dbReference>
<dbReference type="AlphaFoldDB" id="A0A941IAC5"/>
<keyword evidence="1" id="KW-1133">Transmembrane helix</keyword>
<keyword evidence="1" id="KW-0812">Transmembrane</keyword>
<keyword evidence="1" id="KW-0472">Membrane</keyword>
<gene>
    <name evidence="2" type="ORF">KCX74_17170</name>
</gene>
<comment type="caution">
    <text evidence="2">The sequence shown here is derived from an EMBL/GenBank/DDBJ whole genome shotgun (WGS) entry which is preliminary data.</text>
</comment>
<sequence>MKKKHLMSIASICIVILGLIALVYMPNKTKSDFDKIRPTLFVHGYKGTVNSFGHMLKRFESDYNWGNKALVYFVKNNGAIEKYNLSKGKKEPVFVQVIFENNRASFEETAGWLAAVLADMKAVYSIENVNLVGHSMGGIVSLEYMKQYQGVKFPTVRKFIAIGSPFDGIYSEEYFQLNRDPAATDLHPDSPALQFLRERSFPEYTQVLSIGSTGDAIAVPESIKSLRTIIPKDQLEEVIIDDLHLSHSGLHESKLVDQYIYEFLWQDQIE</sequence>
<evidence type="ECO:0000313" key="2">
    <source>
        <dbReference type="EMBL" id="MBR7797764.1"/>
    </source>
</evidence>
<dbReference type="EMBL" id="JAGSOT010000069">
    <property type="protein sequence ID" value="MBR7797764.1"/>
    <property type="molecule type" value="Genomic_DNA"/>
</dbReference>
<evidence type="ECO:0000256" key="1">
    <source>
        <dbReference type="SAM" id="Phobius"/>
    </source>
</evidence>
<dbReference type="GO" id="GO:0016787">
    <property type="term" value="F:hydrolase activity"/>
    <property type="evidence" value="ECO:0007669"/>
    <property type="project" value="UniProtKB-KW"/>
</dbReference>
<reference evidence="2" key="1">
    <citation type="submission" date="2021-04" db="EMBL/GenBank/DDBJ databases">
        <title>Isolation and polyphasic classification of algal microorganism.</title>
        <authorList>
            <person name="Wang S."/>
        </authorList>
    </citation>
    <scope>NUCLEOTIDE SEQUENCE</scope>
    <source>
        <strain evidence="2">720a</strain>
    </source>
</reference>
<dbReference type="InterPro" id="IPR010315">
    <property type="entry name" value="DUF915_hydro-like"/>
</dbReference>
<dbReference type="Gene3D" id="3.40.50.1820">
    <property type="entry name" value="alpha/beta hydrolase"/>
    <property type="match status" value="1"/>
</dbReference>
<dbReference type="RefSeq" id="WP_121604499.1">
    <property type="nucleotide sequence ID" value="NZ_BAAACY010000022.1"/>
</dbReference>
<feature type="transmembrane region" description="Helical" evidence="1">
    <location>
        <begin position="6"/>
        <end position="25"/>
    </location>
</feature>
<keyword evidence="3" id="KW-1185">Reference proteome</keyword>
<evidence type="ECO:0000313" key="3">
    <source>
        <dbReference type="Proteomes" id="UP000675284"/>
    </source>
</evidence>
<keyword evidence="2" id="KW-0378">Hydrolase</keyword>
<organism evidence="2 3">
    <name type="scientific">Virgibacillus salarius</name>
    <dbReference type="NCBI Taxonomy" id="447199"/>
    <lineage>
        <taxon>Bacteria</taxon>
        <taxon>Bacillati</taxon>
        <taxon>Bacillota</taxon>
        <taxon>Bacilli</taxon>
        <taxon>Bacillales</taxon>
        <taxon>Bacillaceae</taxon>
        <taxon>Virgibacillus</taxon>
    </lineage>
</organism>
<dbReference type="Proteomes" id="UP000675284">
    <property type="component" value="Unassembled WGS sequence"/>
</dbReference>
<protein>
    <submittedName>
        <fullName evidence="2">Alpha/beta fold hydrolase</fullName>
    </submittedName>
</protein>
<accession>A0A941IAC5</accession>
<name>A0A941IAC5_9BACI</name>
<dbReference type="SUPFAM" id="SSF53474">
    <property type="entry name" value="alpha/beta-Hydrolases"/>
    <property type="match status" value="1"/>
</dbReference>
<proteinExistence type="predicted"/>